<feature type="region of interest" description="Disordered" evidence="1">
    <location>
        <begin position="58"/>
        <end position="99"/>
    </location>
</feature>
<name>A0A4D5RY89_IXOSC</name>
<feature type="signal peptide" evidence="2">
    <location>
        <begin position="1"/>
        <end position="30"/>
    </location>
</feature>
<dbReference type="EMBL" id="GHJT01007793">
    <property type="protein sequence ID" value="MOY41764.1"/>
    <property type="molecule type" value="Transcribed_RNA"/>
</dbReference>
<feature type="chain" id="PRO_5020034946" evidence="2">
    <location>
        <begin position="31"/>
        <end position="110"/>
    </location>
</feature>
<reference evidence="3" key="1">
    <citation type="submission" date="2019-04" db="EMBL/GenBank/DDBJ databases">
        <title>An insight into the mialome of Ixodes scapularis.</title>
        <authorList>
            <person name="Ribeiro J.M."/>
            <person name="Mather T.N."/>
            <person name="Karim S."/>
        </authorList>
    </citation>
    <scope>NUCLEOTIDE SEQUENCE</scope>
</reference>
<keyword evidence="2" id="KW-0732">Signal</keyword>
<evidence type="ECO:0000313" key="3">
    <source>
        <dbReference type="EMBL" id="MOY41764.1"/>
    </source>
</evidence>
<protein>
    <submittedName>
        <fullName evidence="3">Putative secreted protein</fullName>
    </submittedName>
</protein>
<sequence length="110" mass="12002">MNRPKLASASFRFSAVLFLVISLTITDVSASDLSRSCPGFQREVPGFEPSQFRVNNRRIREDPARPTRLRPFVDGAASAAGRRQRLAAHAPPSREGKCRSALCGTLSTSV</sequence>
<accession>A0A4D5RY89</accession>
<evidence type="ECO:0000256" key="1">
    <source>
        <dbReference type="SAM" id="MobiDB-lite"/>
    </source>
</evidence>
<organism evidence="3">
    <name type="scientific">Ixodes scapularis</name>
    <name type="common">Black-legged tick</name>
    <name type="synonym">Deer tick</name>
    <dbReference type="NCBI Taxonomy" id="6945"/>
    <lineage>
        <taxon>Eukaryota</taxon>
        <taxon>Metazoa</taxon>
        <taxon>Ecdysozoa</taxon>
        <taxon>Arthropoda</taxon>
        <taxon>Chelicerata</taxon>
        <taxon>Arachnida</taxon>
        <taxon>Acari</taxon>
        <taxon>Parasitiformes</taxon>
        <taxon>Ixodida</taxon>
        <taxon>Ixodoidea</taxon>
        <taxon>Ixodidae</taxon>
        <taxon>Ixodinae</taxon>
        <taxon>Ixodes</taxon>
    </lineage>
</organism>
<evidence type="ECO:0000256" key="2">
    <source>
        <dbReference type="SAM" id="SignalP"/>
    </source>
</evidence>
<dbReference type="AlphaFoldDB" id="A0A4D5RY89"/>
<proteinExistence type="predicted"/>